<accession>A0AA39PJN5</accession>
<dbReference type="EMBL" id="JAUEPU010000050">
    <property type="protein sequence ID" value="KAK0485523.1"/>
    <property type="molecule type" value="Genomic_DNA"/>
</dbReference>
<dbReference type="Proteomes" id="UP001175228">
    <property type="component" value="Unassembled WGS sequence"/>
</dbReference>
<name>A0AA39PJN5_9AGAR</name>
<organism evidence="1 2">
    <name type="scientific">Armillaria luteobubalina</name>
    <dbReference type="NCBI Taxonomy" id="153913"/>
    <lineage>
        <taxon>Eukaryota</taxon>
        <taxon>Fungi</taxon>
        <taxon>Dikarya</taxon>
        <taxon>Basidiomycota</taxon>
        <taxon>Agaricomycotina</taxon>
        <taxon>Agaricomycetes</taxon>
        <taxon>Agaricomycetidae</taxon>
        <taxon>Agaricales</taxon>
        <taxon>Marasmiineae</taxon>
        <taxon>Physalacriaceae</taxon>
        <taxon>Armillaria</taxon>
    </lineage>
</organism>
<reference evidence="1" key="1">
    <citation type="submission" date="2023-06" db="EMBL/GenBank/DDBJ databases">
        <authorList>
            <consortium name="Lawrence Berkeley National Laboratory"/>
            <person name="Ahrendt S."/>
            <person name="Sahu N."/>
            <person name="Indic B."/>
            <person name="Wong-Bajracharya J."/>
            <person name="Merenyi Z."/>
            <person name="Ke H.-M."/>
            <person name="Monk M."/>
            <person name="Kocsube S."/>
            <person name="Drula E."/>
            <person name="Lipzen A."/>
            <person name="Balint B."/>
            <person name="Henrissat B."/>
            <person name="Andreopoulos B."/>
            <person name="Martin F.M."/>
            <person name="Harder C.B."/>
            <person name="Rigling D."/>
            <person name="Ford K.L."/>
            <person name="Foster G.D."/>
            <person name="Pangilinan J."/>
            <person name="Papanicolaou A."/>
            <person name="Barry K."/>
            <person name="LaButti K."/>
            <person name="Viragh M."/>
            <person name="Koriabine M."/>
            <person name="Yan M."/>
            <person name="Riley R."/>
            <person name="Champramary S."/>
            <person name="Plett K.L."/>
            <person name="Tsai I.J."/>
            <person name="Slot J."/>
            <person name="Sipos G."/>
            <person name="Plett J."/>
            <person name="Nagy L.G."/>
            <person name="Grigoriev I.V."/>
        </authorList>
    </citation>
    <scope>NUCLEOTIDE SEQUENCE</scope>
    <source>
        <strain evidence="1">HWK02</strain>
    </source>
</reference>
<gene>
    <name evidence="1" type="ORF">EDD18DRAFT_1111470</name>
</gene>
<evidence type="ECO:0000313" key="2">
    <source>
        <dbReference type="Proteomes" id="UP001175228"/>
    </source>
</evidence>
<proteinExistence type="predicted"/>
<comment type="caution">
    <text evidence="1">The sequence shown here is derived from an EMBL/GenBank/DDBJ whole genome shotgun (WGS) entry which is preliminary data.</text>
</comment>
<keyword evidence="2" id="KW-1185">Reference proteome</keyword>
<sequence length="162" mass="17974">MYKEGGFPACHVLLKMPLGYNTVAATYNTGPQSKCFAQWIYTNDEHGEPLSPTLYYLDNTSPKCSCLKVQPFQWFEYPHKIHIPNYITLLKKDYENLQHVALDAATHASVGKAKSSTQRQRDKADAVAADHACKHGGFALPVKKAKAKASGSVLDFMDVDPI</sequence>
<protein>
    <submittedName>
        <fullName evidence="1">Uncharacterized protein</fullName>
    </submittedName>
</protein>
<evidence type="ECO:0000313" key="1">
    <source>
        <dbReference type="EMBL" id="KAK0485523.1"/>
    </source>
</evidence>
<dbReference type="AlphaFoldDB" id="A0AA39PJN5"/>